<dbReference type="InterPro" id="IPR041489">
    <property type="entry name" value="PDZ_6"/>
</dbReference>
<dbReference type="InterPro" id="IPR012854">
    <property type="entry name" value="Cu_amine_oxidase-like_N"/>
</dbReference>
<accession>A0A1M5C922</accession>
<keyword evidence="2 7" id="KW-0645">Protease</keyword>
<evidence type="ECO:0000256" key="4">
    <source>
        <dbReference type="ARBA" id="ARBA00022825"/>
    </source>
</evidence>
<dbReference type="CDD" id="cd07560">
    <property type="entry name" value="Peptidase_S41_CPP"/>
    <property type="match status" value="1"/>
</dbReference>
<dbReference type="SMART" id="SM00245">
    <property type="entry name" value="TSPc"/>
    <property type="match status" value="1"/>
</dbReference>
<feature type="chain" id="PRO_5012341258" evidence="5">
    <location>
        <begin position="24"/>
        <end position="500"/>
    </location>
</feature>
<evidence type="ECO:0000256" key="5">
    <source>
        <dbReference type="SAM" id="SignalP"/>
    </source>
</evidence>
<dbReference type="Proteomes" id="UP000184196">
    <property type="component" value="Unassembled WGS sequence"/>
</dbReference>
<dbReference type="GO" id="GO:0008236">
    <property type="term" value="F:serine-type peptidase activity"/>
    <property type="evidence" value="ECO:0007669"/>
    <property type="project" value="UniProtKB-KW"/>
</dbReference>
<name>A0A1M5C922_9FIRM</name>
<evidence type="ECO:0000259" key="6">
    <source>
        <dbReference type="PROSITE" id="PS50106"/>
    </source>
</evidence>
<protein>
    <submittedName>
        <fullName evidence="7">Carboxyl-terminal processing protease</fullName>
    </submittedName>
</protein>
<comment type="similarity">
    <text evidence="1">Belongs to the peptidase S41A family.</text>
</comment>
<dbReference type="Gene3D" id="3.30.457.10">
    <property type="entry name" value="Copper amine oxidase-like, N-terminal domain"/>
    <property type="match status" value="1"/>
</dbReference>
<dbReference type="InterPro" id="IPR029045">
    <property type="entry name" value="ClpP/crotonase-like_dom_sf"/>
</dbReference>
<reference evidence="8" key="1">
    <citation type="submission" date="2016-11" db="EMBL/GenBank/DDBJ databases">
        <authorList>
            <person name="Varghese N."/>
            <person name="Submissions S."/>
        </authorList>
    </citation>
    <scope>NUCLEOTIDE SEQUENCE [LARGE SCALE GENOMIC DNA]</scope>
    <source>
        <strain evidence="8">DSM 11792</strain>
    </source>
</reference>
<keyword evidence="4" id="KW-0720">Serine protease</keyword>
<dbReference type="PROSITE" id="PS50106">
    <property type="entry name" value="PDZ"/>
    <property type="match status" value="1"/>
</dbReference>
<feature type="domain" description="PDZ" evidence="6">
    <location>
        <begin position="79"/>
        <end position="147"/>
    </location>
</feature>
<dbReference type="Gene3D" id="2.30.42.10">
    <property type="match status" value="1"/>
</dbReference>
<dbReference type="Pfam" id="PF07833">
    <property type="entry name" value="Cu_amine_oxidN1"/>
    <property type="match status" value="1"/>
</dbReference>
<dbReference type="OrthoDB" id="9812068at2"/>
<organism evidence="7 8">
    <name type="scientific">Desulfofundulus australicus DSM 11792</name>
    <dbReference type="NCBI Taxonomy" id="1121425"/>
    <lineage>
        <taxon>Bacteria</taxon>
        <taxon>Bacillati</taxon>
        <taxon>Bacillota</taxon>
        <taxon>Clostridia</taxon>
        <taxon>Eubacteriales</taxon>
        <taxon>Peptococcaceae</taxon>
        <taxon>Desulfofundulus</taxon>
    </lineage>
</organism>
<dbReference type="EMBL" id="FQUW01000035">
    <property type="protein sequence ID" value="SHF51249.1"/>
    <property type="molecule type" value="Genomic_DNA"/>
</dbReference>
<keyword evidence="5" id="KW-0732">Signal</keyword>
<evidence type="ECO:0000256" key="1">
    <source>
        <dbReference type="ARBA" id="ARBA00009179"/>
    </source>
</evidence>
<dbReference type="Gene3D" id="3.90.226.10">
    <property type="entry name" value="2-enoyl-CoA Hydratase, Chain A, domain 1"/>
    <property type="match status" value="1"/>
</dbReference>
<dbReference type="AlphaFoldDB" id="A0A1M5C922"/>
<dbReference type="PANTHER" id="PTHR32060">
    <property type="entry name" value="TAIL-SPECIFIC PROTEASE"/>
    <property type="match status" value="1"/>
</dbReference>
<dbReference type="SUPFAM" id="SSF50156">
    <property type="entry name" value="PDZ domain-like"/>
    <property type="match status" value="1"/>
</dbReference>
<evidence type="ECO:0000256" key="3">
    <source>
        <dbReference type="ARBA" id="ARBA00022801"/>
    </source>
</evidence>
<dbReference type="CDD" id="cd06782">
    <property type="entry name" value="cpPDZ_CPP-like"/>
    <property type="match status" value="1"/>
</dbReference>
<gene>
    <name evidence="7" type="ORF">SAMN02745218_02456</name>
</gene>
<keyword evidence="3" id="KW-0378">Hydrolase</keyword>
<proteinExistence type="inferred from homology"/>
<dbReference type="GO" id="GO:0007165">
    <property type="term" value="P:signal transduction"/>
    <property type="evidence" value="ECO:0007669"/>
    <property type="project" value="TreeGrafter"/>
</dbReference>
<dbReference type="SMART" id="SM00228">
    <property type="entry name" value="PDZ"/>
    <property type="match status" value="1"/>
</dbReference>
<dbReference type="InterPro" id="IPR001478">
    <property type="entry name" value="PDZ"/>
</dbReference>
<dbReference type="RefSeq" id="WP_073166725.1">
    <property type="nucleotide sequence ID" value="NZ_FQUW01000035.1"/>
</dbReference>
<evidence type="ECO:0000256" key="2">
    <source>
        <dbReference type="ARBA" id="ARBA00022670"/>
    </source>
</evidence>
<dbReference type="InterPro" id="IPR005151">
    <property type="entry name" value="Tail-specific_protease"/>
</dbReference>
<dbReference type="SUPFAM" id="SSF52096">
    <property type="entry name" value="ClpP/crotonase"/>
    <property type="match status" value="1"/>
</dbReference>
<evidence type="ECO:0000313" key="7">
    <source>
        <dbReference type="EMBL" id="SHF51249.1"/>
    </source>
</evidence>
<dbReference type="SUPFAM" id="SSF55383">
    <property type="entry name" value="Copper amine oxidase, domain N"/>
    <property type="match status" value="1"/>
</dbReference>
<dbReference type="InterPro" id="IPR004447">
    <property type="entry name" value="Peptidase_S41A"/>
</dbReference>
<dbReference type="Gene3D" id="3.30.750.44">
    <property type="match status" value="1"/>
</dbReference>
<dbReference type="Pfam" id="PF03572">
    <property type="entry name" value="Peptidase_S41"/>
    <property type="match status" value="1"/>
</dbReference>
<sequence>MRTRLVFLLAVFLLILPAGPAGAEGELYREEKAVAEVMDYLYRYHIARPDAQQLMQGAIDGLLNSVGDPYTEYFSAGELEDFARSLEGSFAGVGLELEACFPYPRVSGVFPGSPAFRAGIREGDLIVRVDGEETSGLDLARVAEKIRGPAGSRLWLTVRRGGSDFNVELTREVMSSPVVEGKILAGNIGYVKVHVFGSRTAGEFGALMREFQSRGIGGLVLDLRGDPGGYLQAAVDLAGYFLPSGQVVAITVDRNGREEVYSTAGENPDLDLPLAVLVDGMSASAAEVLAGALQEYHRAVLVGGRTYGKGVAQAIVPLEAGGALKITIARFLTPSGRSIDGRGIEPDRQVSVPSLQLVAACQELQPHLPRSVTFNFAGGVMVDGERVDAAVYPLVADGEIYIPLRFALEALGFNVQWHPDLKQISIRTGSRELILEPGSKTAFAGGKNFKLKNLTWREGNIYLPVSPLSLLGIKVQHDAGQLKLELLPDEAGIMIPVLNH</sequence>
<dbReference type="NCBIfam" id="TIGR00225">
    <property type="entry name" value="prc"/>
    <property type="match status" value="1"/>
</dbReference>
<dbReference type="InterPro" id="IPR036582">
    <property type="entry name" value="Mao_N_sf"/>
</dbReference>
<dbReference type="PANTHER" id="PTHR32060:SF30">
    <property type="entry name" value="CARBOXY-TERMINAL PROCESSING PROTEASE CTPA"/>
    <property type="match status" value="1"/>
</dbReference>
<dbReference type="GO" id="GO:0004175">
    <property type="term" value="F:endopeptidase activity"/>
    <property type="evidence" value="ECO:0007669"/>
    <property type="project" value="TreeGrafter"/>
</dbReference>
<evidence type="ECO:0000313" key="8">
    <source>
        <dbReference type="Proteomes" id="UP000184196"/>
    </source>
</evidence>
<dbReference type="GO" id="GO:0030288">
    <property type="term" value="C:outer membrane-bounded periplasmic space"/>
    <property type="evidence" value="ECO:0007669"/>
    <property type="project" value="TreeGrafter"/>
</dbReference>
<keyword evidence="8" id="KW-1185">Reference proteome</keyword>
<feature type="signal peptide" evidence="5">
    <location>
        <begin position="1"/>
        <end position="23"/>
    </location>
</feature>
<dbReference type="GO" id="GO:0006508">
    <property type="term" value="P:proteolysis"/>
    <property type="evidence" value="ECO:0007669"/>
    <property type="project" value="UniProtKB-KW"/>
</dbReference>
<dbReference type="Pfam" id="PF17820">
    <property type="entry name" value="PDZ_6"/>
    <property type="match status" value="1"/>
</dbReference>
<dbReference type="InterPro" id="IPR036034">
    <property type="entry name" value="PDZ_sf"/>
</dbReference>